<feature type="transmembrane region" description="Helical" evidence="1">
    <location>
        <begin position="175"/>
        <end position="195"/>
    </location>
</feature>
<dbReference type="RefSeq" id="WP_129076733.1">
    <property type="nucleotide sequence ID" value="NZ_QOUX01000001.1"/>
</dbReference>
<comment type="caution">
    <text evidence="3">The sequence shown here is derived from an EMBL/GenBank/DDBJ whole genome shotgun (WGS) entry which is preliminary data.</text>
</comment>
<feature type="transmembrane region" description="Helical" evidence="1">
    <location>
        <begin position="228"/>
        <end position="247"/>
    </location>
</feature>
<feature type="transmembrane region" description="Helical" evidence="1">
    <location>
        <begin position="6"/>
        <end position="24"/>
    </location>
</feature>
<keyword evidence="3" id="KW-0645">Protease</keyword>
<feature type="transmembrane region" description="Helical" evidence="1">
    <location>
        <begin position="36"/>
        <end position="58"/>
    </location>
</feature>
<feature type="transmembrane region" description="Helical" evidence="1">
    <location>
        <begin position="85"/>
        <end position="102"/>
    </location>
</feature>
<dbReference type="EMBL" id="QOUX01000001">
    <property type="protein sequence ID" value="RXJ04388.1"/>
    <property type="molecule type" value="Genomic_DNA"/>
</dbReference>
<keyword evidence="1" id="KW-1133">Transmembrane helix</keyword>
<gene>
    <name evidence="3" type="ORF">DS745_03110</name>
</gene>
<dbReference type="InterPro" id="IPR003675">
    <property type="entry name" value="Rce1/LyrA-like_dom"/>
</dbReference>
<feature type="transmembrane region" description="Helical" evidence="1">
    <location>
        <begin position="147"/>
        <end position="163"/>
    </location>
</feature>
<dbReference type="GO" id="GO:0008237">
    <property type="term" value="F:metallopeptidase activity"/>
    <property type="evidence" value="ECO:0007669"/>
    <property type="project" value="UniProtKB-KW"/>
</dbReference>
<dbReference type="Proteomes" id="UP000290649">
    <property type="component" value="Unassembled WGS sequence"/>
</dbReference>
<dbReference type="OrthoDB" id="9777755at2"/>
<sequence length="259" mass="29413">MEIWLHFLLFAIPGFLIYYGLYYLTPKLVKKGVPLIFAFWSCLWIPVIALLPLAISLADVIDGMELSRSAVVERFHLHPLRGSDWLWVGGAVIATILLDQLLEPIGKYFARKKAFAPPPYLPAPFNPLHKFTFPPHDFFGVKLAGNWKLLLLFIPLHLVAMFSEEMMWRGFLLPLQVAIFGDLAWVLNGLLWAWIVHACLKWHFVGMLPSMLIAPFIAQLTGSTLASFFVHAIPNSLLWIILLLGIIQKKDNQMNTPIS</sequence>
<organism evidence="3 4">
    <name type="scientific">Anaerobacillus alkaliphilus</name>
    <dbReference type="NCBI Taxonomy" id="1548597"/>
    <lineage>
        <taxon>Bacteria</taxon>
        <taxon>Bacillati</taxon>
        <taxon>Bacillota</taxon>
        <taxon>Bacilli</taxon>
        <taxon>Bacillales</taxon>
        <taxon>Bacillaceae</taxon>
        <taxon>Anaerobacillus</taxon>
    </lineage>
</organism>
<dbReference type="GO" id="GO:0080120">
    <property type="term" value="P:CAAX-box protein maturation"/>
    <property type="evidence" value="ECO:0007669"/>
    <property type="project" value="UniProtKB-ARBA"/>
</dbReference>
<dbReference type="GO" id="GO:0004175">
    <property type="term" value="F:endopeptidase activity"/>
    <property type="evidence" value="ECO:0007669"/>
    <property type="project" value="UniProtKB-ARBA"/>
</dbReference>
<keyword evidence="3" id="KW-0378">Hydrolase</keyword>
<dbReference type="AlphaFoldDB" id="A0A4Q0VZC1"/>
<proteinExistence type="predicted"/>
<dbReference type="Pfam" id="PF02517">
    <property type="entry name" value="Rce1-like"/>
    <property type="match status" value="1"/>
</dbReference>
<evidence type="ECO:0000313" key="3">
    <source>
        <dbReference type="EMBL" id="RXJ04388.1"/>
    </source>
</evidence>
<reference evidence="3 4" key="1">
    <citation type="journal article" date="2019" name="Int. J. Syst. Evol. Microbiol.">
        <title>Anaerobacillus alkaliphilus sp. nov., a novel alkaliphilic and moderately halophilic bacterium.</title>
        <authorList>
            <person name="Borsodi A.K."/>
            <person name="Aszalos J.M."/>
            <person name="Bihari P."/>
            <person name="Nagy I."/>
            <person name="Schumann P."/>
            <person name="Sproer C."/>
            <person name="Kovacs A.L."/>
            <person name="Boka K."/>
            <person name="Dobosy P."/>
            <person name="Ovari M."/>
            <person name="Szili-Kovacs T."/>
            <person name="Toth E."/>
        </authorList>
    </citation>
    <scope>NUCLEOTIDE SEQUENCE [LARGE SCALE GENOMIC DNA]</scope>
    <source>
        <strain evidence="3 4">B16-10</strain>
    </source>
</reference>
<name>A0A4Q0VZC1_9BACI</name>
<protein>
    <submittedName>
        <fullName evidence="3">CPBP family intramembrane metalloprotease</fullName>
    </submittedName>
</protein>
<keyword evidence="1" id="KW-0812">Transmembrane</keyword>
<feature type="domain" description="CAAX prenyl protease 2/Lysostaphin resistance protein A-like" evidence="2">
    <location>
        <begin position="147"/>
        <end position="236"/>
    </location>
</feature>
<keyword evidence="3" id="KW-0482">Metalloprotease</keyword>
<evidence type="ECO:0000256" key="1">
    <source>
        <dbReference type="SAM" id="Phobius"/>
    </source>
</evidence>
<accession>A0A4Q0VZC1</accession>
<evidence type="ECO:0000313" key="4">
    <source>
        <dbReference type="Proteomes" id="UP000290649"/>
    </source>
</evidence>
<keyword evidence="4" id="KW-1185">Reference proteome</keyword>
<keyword evidence="1" id="KW-0472">Membrane</keyword>
<feature type="transmembrane region" description="Helical" evidence="1">
    <location>
        <begin position="202"/>
        <end position="222"/>
    </location>
</feature>
<dbReference type="GO" id="GO:0006508">
    <property type="term" value="P:proteolysis"/>
    <property type="evidence" value="ECO:0007669"/>
    <property type="project" value="UniProtKB-KW"/>
</dbReference>
<evidence type="ECO:0000259" key="2">
    <source>
        <dbReference type="Pfam" id="PF02517"/>
    </source>
</evidence>